<organism evidence="1 2">
    <name type="scientific">Planococcus glaciei</name>
    <dbReference type="NCBI Taxonomy" id="459472"/>
    <lineage>
        <taxon>Bacteria</taxon>
        <taxon>Bacillati</taxon>
        <taxon>Bacillota</taxon>
        <taxon>Bacilli</taxon>
        <taxon>Bacillales</taxon>
        <taxon>Caryophanaceae</taxon>
        <taxon>Planococcus</taxon>
    </lineage>
</organism>
<evidence type="ECO:0000313" key="2">
    <source>
        <dbReference type="Proteomes" id="UP000509222"/>
    </source>
</evidence>
<proteinExistence type="predicted"/>
<dbReference type="EMBL" id="CP051177">
    <property type="protein sequence ID" value="QKX51167.1"/>
    <property type="molecule type" value="Genomic_DNA"/>
</dbReference>
<dbReference type="Proteomes" id="UP000509222">
    <property type="component" value="Chromosome"/>
</dbReference>
<sequence>METYIVIQNIEAEPEWPKLFGIALSVCDSFQIMYPDREWDAENPLLTGKPEFENLEGIRTFPWDGMKDSMVYRGPLNAESRELFWQHMVPREDDYIYPLWNFDFYREGKLVFSIQDFSVCLAYSYPEMMEIFAVQGIDLLSLEG</sequence>
<reference evidence="2" key="2">
    <citation type="submission" date="2020-06" db="EMBL/GenBank/DDBJ databases">
        <title>Isolation of Planomicrobium glaciei.</title>
        <authorList>
            <person name="Malisova L."/>
            <person name="Safrankova R."/>
            <person name="Jakubu V."/>
            <person name="Spanelova P."/>
        </authorList>
    </citation>
    <scope>NUCLEOTIDE SEQUENCE [LARGE SCALE GENOMIC DNA]</scope>
    <source>
        <strain evidence="2">NRL-ATB46093</strain>
    </source>
</reference>
<protein>
    <submittedName>
        <fullName evidence="1">Uncharacterized protein</fullName>
    </submittedName>
</protein>
<gene>
    <name evidence="1" type="ORF">HF394_11510</name>
</gene>
<reference evidence="1 2" key="1">
    <citation type="submission" date="2020-04" db="EMBL/GenBank/DDBJ databases">
        <authorList>
            <person name="Pajer P."/>
            <person name="Broz P."/>
        </authorList>
    </citation>
    <scope>NUCLEOTIDE SEQUENCE [LARGE SCALE GENOMIC DNA]</scope>
    <source>
        <strain evidence="2">NRL-ATB46093</strain>
    </source>
</reference>
<keyword evidence="2" id="KW-1185">Reference proteome</keyword>
<dbReference type="RefSeq" id="WP_051413727.1">
    <property type="nucleotide sequence ID" value="NZ_CP051177.1"/>
</dbReference>
<dbReference type="AlphaFoldDB" id="A0A7H8QB41"/>
<name>A0A7H8QB41_9BACL</name>
<evidence type="ECO:0000313" key="1">
    <source>
        <dbReference type="EMBL" id="QKX51167.1"/>
    </source>
</evidence>
<accession>A0A7H8QB41</accession>